<gene>
    <name evidence="1" type="ORF">D4764_10G0008320</name>
</gene>
<dbReference type="EMBL" id="RHFK02000002">
    <property type="protein sequence ID" value="TWW79802.1"/>
    <property type="molecule type" value="Genomic_DNA"/>
</dbReference>
<evidence type="ECO:0000313" key="2">
    <source>
        <dbReference type="Proteomes" id="UP000324091"/>
    </source>
</evidence>
<organism evidence="1 2">
    <name type="scientific">Takifugu flavidus</name>
    <name type="common">sansaifugu</name>
    <dbReference type="NCBI Taxonomy" id="433684"/>
    <lineage>
        <taxon>Eukaryota</taxon>
        <taxon>Metazoa</taxon>
        <taxon>Chordata</taxon>
        <taxon>Craniata</taxon>
        <taxon>Vertebrata</taxon>
        <taxon>Euteleostomi</taxon>
        <taxon>Actinopterygii</taxon>
        <taxon>Neopterygii</taxon>
        <taxon>Teleostei</taxon>
        <taxon>Neoteleostei</taxon>
        <taxon>Acanthomorphata</taxon>
        <taxon>Eupercaria</taxon>
        <taxon>Tetraodontiformes</taxon>
        <taxon>Tetradontoidea</taxon>
        <taxon>Tetraodontidae</taxon>
        <taxon>Takifugu</taxon>
    </lineage>
</organism>
<evidence type="ECO:0000313" key="1">
    <source>
        <dbReference type="EMBL" id="TWW79802.1"/>
    </source>
</evidence>
<dbReference type="AlphaFoldDB" id="A0A5C6PJ02"/>
<accession>A0A5C6PJ02</accession>
<keyword evidence="2" id="KW-1185">Reference proteome</keyword>
<reference evidence="1 2" key="1">
    <citation type="submission" date="2019-04" db="EMBL/GenBank/DDBJ databases">
        <title>Chromosome genome assembly for Takifugu flavidus.</title>
        <authorList>
            <person name="Xiao S."/>
        </authorList>
    </citation>
    <scope>NUCLEOTIDE SEQUENCE [LARGE SCALE GENOMIC DNA]</scope>
    <source>
        <strain evidence="1">HTHZ2018</strain>
        <tissue evidence="1">Muscle</tissue>
    </source>
</reference>
<sequence>MERHRVCSCCDLQLSFNPQCDNTWTINQSDFAEASGESSSCHHPCDHIEHGVMKLKVCVAVNHTTLCYGERNLVTEEKTYYSTQPCADSGPSVPIMGLVPLLLLLLKLPELTLT</sequence>
<name>A0A5C6PJ02_9TELE</name>
<dbReference type="Proteomes" id="UP000324091">
    <property type="component" value="Chromosome 10"/>
</dbReference>
<comment type="caution">
    <text evidence="1">The sequence shown here is derived from an EMBL/GenBank/DDBJ whole genome shotgun (WGS) entry which is preliminary data.</text>
</comment>
<protein>
    <submittedName>
        <fullName evidence="1">Uncharacterized protein</fullName>
    </submittedName>
</protein>
<proteinExistence type="predicted"/>